<reference evidence="2" key="1">
    <citation type="submission" date="2019-03" db="EMBL/GenBank/DDBJ databases">
        <title>Weissella sp. 26KH-42 Genome sequencing.</title>
        <authorList>
            <person name="Heo J."/>
            <person name="Kim S.-J."/>
            <person name="Kim J.-S."/>
            <person name="Hong S.-B."/>
            <person name="Kwon S.-W."/>
        </authorList>
    </citation>
    <scope>NUCLEOTIDE SEQUENCE [LARGE SCALE GENOMIC DNA]</scope>
    <source>
        <strain evidence="2">26KH-42</strain>
    </source>
</reference>
<dbReference type="AlphaFoldDB" id="A0A4V1AIF9"/>
<organism evidence="1 2">
    <name type="scientific">Periweissella cryptocerci</name>
    <dbReference type="NCBI Taxonomy" id="2506420"/>
    <lineage>
        <taxon>Bacteria</taxon>
        <taxon>Bacillati</taxon>
        <taxon>Bacillota</taxon>
        <taxon>Bacilli</taxon>
        <taxon>Lactobacillales</taxon>
        <taxon>Lactobacillaceae</taxon>
        <taxon>Periweissella</taxon>
    </lineage>
</organism>
<sequence>MMTEWILKADLTPEQVEASSFPSNYTWEDIKAMRFQMRKDGTIAHAMYELTEEAVQRSDDKMAEMKLSPFWNAMMSGNKRRANSVMKKLEKIQNRQNG</sequence>
<gene>
    <name evidence="1" type="ORF">EQG49_02235</name>
</gene>
<dbReference type="EMBL" id="CP037940">
    <property type="protein sequence ID" value="QBO35365.1"/>
    <property type="molecule type" value="Genomic_DNA"/>
</dbReference>
<name>A0A4V1AIF9_9LACO</name>
<dbReference type="OrthoDB" id="10010180at2"/>
<keyword evidence="2" id="KW-1185">Reference proteome</keyword>
<dbReference type="RefSeq" id="WP_133362445.1">
    <property type="nucleotide sequence ID" value="NZ_CP037940.1"/>
</dbReference>
<protein>
    <submittedName>
        <fullName evidence="1">Uncharacterized protein</fullName>
    </submittedName>
</protein>
<dbReference type="Proteomes" id="UP000292886">
    <property type="component" value="Chromosome"/>
</dbReference>
<dbReference type="KEGG" id="wei:EQG49_02235"/>
<evidence type="ECO:0000313" key="1">
    <source>
        <dbReference type="EMBL" id="QBO35365.1"/>
    </source>
</evidence>
<accession>A0A4V1AIF9</accession>
<evidence type="ECO:0000313" key="2">
    <source>
        <dbReference type="Proteomes" id="UP000292886"/>
    </source>
</evidence>
<proteinExistence type="predicted"/>